<organism evidence="1 2">
    <name type="scientific">Nonomuraea antimicrobica</name>
    <dbReference type="NCBI Taxonomy" id="561173"/>
    <lineage>
        <taxon>Bacteria</taxon>
        <taxon>Bacillati</taxon>
        <taxon>Actinomycetota</taxon>
        <taxon>Actinomycetes</taxon>
        <taxon>Streptosporangiales</taxon>
        <taxon>Streptosporangiaceae</taxon>
        <taxon>Nonomuraea</taxon>
    </lineage>
</organism>
<proteinExistence type="predicted"/>
<comment type="caution">
    <text evidence="1">The sequence shown here is derived from an EMBL/GenBank/DDBJ whole genome shotgun (WGS) entry which is preliminary data.</text>
</comment>
<name>A0ABP7CBS5_9ACTN</name>
<protein>
    <submittedName>
        <fullName evidence="1">Uncharacterized protein</fullName>
    </submittedName>
</protein>
<evidence type="ECO:0000313" key="1">
    <source>
        <dbReference type="EMBL" id="GAA3682093.1"/>
    </source>
</evidence>
<sequence length="59" mass="6164">MVAWLLALMVSVGAAGPGRPMWDVRRGGGHEPIPAAGALTGQWDHVTTVPCRHASEGMT</sequence>
<dbReference type="EMBL" id="BAAAZP010000098">
    <property type="protein sequence ID" value="GAA3682093.1"/>
    <property type="molecule type" value="Genomic_DNA"/>
</dbReference>
<gene>
    <name evidence="1" type="ORF">GCM10022224_053050</name>
</gene>
<keyword evidence="2" id="KW-1185">Reference proteome</keyword>
<reference evidence="2" key="1">
    <citation type="journal article" date="2019" name="Int. J. Syst. Evol. Microbiol.">
        <title>The Global Catalogue of Microorganisms (GCM) 10K type strain sequencing project: providing services to taxonomists for standard genome sequencing and annotation.</title>
        <authorList>
            <consortium name="The Broad Institute Genomics Platform"/>
            <consortium name="The Broad Institute Genome Sequencing Center for Infectious Disease"/>
            <person name="Wu L."/>
            <person name="Ma J."/>
        </authorList>
    </citation>
    <scope>NUCLEOTIDE SEQUENCE [LARGE SCALE GENOMIC DNA]</scope>
    <source>
        <strain evidence="2">JCM 16904</strain>
    </source>
</reference>
<dbReference type="Proteomes" id="UP001500902">
    <property type="component" value="Unassembled WGS sequence"/>
</dbReference>
<evidence type="ECO:0000313" key="2">
    <source>
        <dbReference type="Proteomes" id="UP001500902"/>
    </source>
</evidence>
<accession>A0ABP7CBS5</accession>